<organism evidence="3 4">
    <name type="scientific">Trifolium medium</name>
    <dbReference type="NCBI Taxonomy" id="97028"/>
    <lineage>
        <taxon>Eukaryota</taxon>
        <taxon>Viridiplantae</taxon>
        <taxon>Streptophyta</taxon>
        <taxon>Embryophyta</taxon>
        <taxon>Tracheophyta</taxon>
        <taxon>Spermatophyta</taxon>
        <taxon>Magnoliopsida</taxon>
        <taxon>eudicotyledons</taxon>
        <taxon>Gunneridae</taxon>
        <taxon>Pentapetalae</taxon>
        <taxon>rosids</taxon>
        <taxon>fabids</taxon>
        <taxon>Fabales</taxon>
        <taxon>Fabaceae</taxon>
        <taxon>Papilionoideae</taxon>
        <taxon>50 kb inversion clade</taxon>
        <taxon>NPAAA clade</taxon>
        <taxon>Hologalegina</taxon>
        <taxon>IRL clade</taxon>
        <taxon>Trifolieae</taxon>
        <taxon>Trifolium</taxon>
    </lineage>
</organism>
<dbReference type="NCBIfam" id="TIGR00756">
    <property type="entry name" value="PPR"/>
    <property type="match status" value="1"/>
</dbReference>
<dbReference type="PANTHER" id="PTHR47926:SF360">
    <property type="entry name" value="PENTATRICOPEPTIDE REPEAT-CONTAINING PROTEIN"/>
    <property type="match status" value="1"/>
</dbReference>
<dbReference type="AlphaFoldDB" id="A0A392TZ79"/>
<evidence type="ECO:0000256" key="1">
    <source>
        <dbReference type="ARBA" id="ARBA00022737"/>
    </source>
</evidence>
<dbReference type="Pfam" id="PF13041">
    <property type="entry name" value="PPR_2"/>
    <property type="match status" value="1"/>
</dbReference>
<evidence type="ECO:0000313" key="3">
    <source>
        <dbReference type="EMBL" id="MCI65416.1"/>
    </source>
</evidence>
<comment type="caution">
    <text evidence="3">The sequence shown here is derived from an EMBL/GenBank/DDBJ whole genome shotgun (WGS) entry which is preliminary data.</text>
</comment>
<protein>
    <submittedName>
        <fullName evidence="3">Pentatricopeptide repeat-containing protein</fullName>
    </submittedName>
</protein>
<keyword evidence="1" id="KW-0677">Repeat</keyword>
<dbReference type="Proteomes" id="UP000265520">
    <property type="component" value="Unassembled WGS sequence"/>
</dbReference>
<evidence type="ECO:0000256" key="2">
    <source>
        <dbReference type="PROSITE-ProRule" id="PRU00708"/>
    </source>
</evidence>
<dbReference type="Gene3D" id="1.25.40.10">
    <property type="entry name" value="Tetratricopeptide repeat domain"/>
    <property type="match status" value="1"/>
</dbReference>
<dbReference type="InterPro" id="IPR046960">
    <property type="entry name" value="PPR_At4g14850-like_plant"/>
</dbReference>
<evidence type="ECO:0000313" key="4">
    <source>
        <dbReference type="Proteomes" id="UP000265520"/>
    </source>
</evidence>
<dbReference type="PANTHER" id="PTHR47926">
    <property type="entry name" value="PENTATRICOPEPTIDE REPEAT-CONTAINING PROTEIN"/>
    <property type="match status" value="1"/>
</dbReference>
<dbReference type="PROSITE" id="PS51375">
    <property type="entry name" value="PPR"/>
    <property type="match status" value="1"/>
</dbReference>
<accession>A0A392TZ79</accession>
<keyword evidence="4" id="KW-1185">Reference proteome</keyword>
<dbReference type="InterPro" id="IPR011990">
    <property type="entry name" value="TPR-like_helical_dom_sf"/>
</dbReference>
<feature type="non-terminal residue" evidence="3">
    <location>
        <position position="76"/>
    </location>
</feature>
<dbReference type="GO" id="GO:0009451">
    <property type="term" value="P:RNA modification"/>
    <property type="evidence" value="ECO:0007669"/>
    <property type="project" value="InterPro"/>
</dbReference>
<sequence length="76" mass="8308">MYAKCGRIDVSKRVFEGVVRDHVSVWNAMINGLAIHGFALNATAIFSRMEVENVLPDSVTFIGILKACSHCGLVEV</sequence>
<dbReference type="GO" id="GO:0003723">
    <property type="term" value="F:RNA binding"/>
    <property type="evidence" value="ECO:0007669"/>
    <property type="project" value="InterPro"/>
</dbReference>
<proteinExistence type="predicted"/>
<reference evidence="3 4" key="1">
    <citation type="journal article" date="2018" name="Front. Plant Sci.">
        <title>Red Clover (Trifolium pratense) and Zigzag Clover (T. medium) - A Picture of Genomic Similarities and Differences.</title>
        <authorList>
            <person name="Dluhosova J."/>
            <person name="Istvanek J."/>
            <person name="Nedelnik J."/>
            <person name="Repkova J."/>
        </authorList>
    </citation>
    <scope>NUCLEOTIDE SEQUENCE [LARGE SCALE GENOMIC DNA]</scope>
    <source>
        <strain evidence="4">cv. 10/8</strain>
        <tissue evidence="3">Leaf</tissue>
    </source>
</reference>
<dbReference type="EMBL" id="LXQA010675433">
    <property type="protein sequence ID" value="MCI65416.1"/>
    <property type="molecule type" value="Genomic_DNA"/>
</dbReference>
<dbReference type="InterPro" id="IPR002885">
    <property type="entry name" value="PPR_rpt"/>
</dbReference>
<name>A0A392TZ79_9FABA</name>
<feature type="repeat" description="PPR" evidence="2">
    <location>
        <begin position="22"/>
        <end position="56"/>
    </location>
</feature>